<dbReference type="EMBL" id="LQBM01000002">
    <property type="protein sequence ID" value="KUG59547.1"/>
    <property type="molecule type" value="Genomic_DNA"/>
</dbReference>
<dbReference type="InterPro" id="IPR011009">
    <property type="entry name" value="Kinase-like_dom_sf"/>
</dbReference>
<evidence type="ECO:0000313" key="3">
    <source>
        <dbReference type="EMBL" id="MBA8922238.1"/>
    </source>
</evidence>
<proteinExistence type="predicted"/>
<dbReference type="SUPFAM" id="SSF56112">
    <property type="entry name" value="Protein kinase-like (PK-like)"/>
    <property type="match status" value="1"/>
</dbReference>
<dbReference type="RefSeq" id="WP_058887781.1">
    <property type="nucleotide sequence ID" value="NZ_BAAAKT010000004.1"/>
</dbReference>
<evidence type="ECO:0000313" key="5">
    <source>
        <dbReference type="Proteomes" id="UP000546252"/>
    </source>
</evidence>
<dbReference type="GO" id="GO:0016301">
    <property type="term" value="F:kinase activity"/>
    <property type="evidence" value="ECO:0007669"/>
    <property type="project" value="UniProtKB-KW"/>
</dbReference>
<dbReference type="InterPro" id="IPR002575">
    <property type="entry name" value="Aminoglycoside_PTrfase"/>
</dbReference>
<keyword evidence="4" id="KW-1185">Reference proteome</keyword>
<keyword evidence="3" id="KW-0808">Transferase</keyword>
<accession>A0A0W8IIA8</accession>
<protein>
    <submittedName>
        <fullName evidence="3">Aminoglycoside phosphotransferase (APT) family kinase protein</fullName>
    </submittedName>
</protein>
<dbReference type="AlphaFoldDB" id="A0A0W8IIA8"/>
<reference evidence="3 5" key="3">
    <citation type="submission" date="2020-08" db="EMBL/GenBank/DDBJ databases">
        <title>Sequencing the genomes of 1000 actinobacteria strains.</title>
        <authorList>
            <person name="Klenk H.-P."/>
        </authorList>
    </citation>
    <scope>NUCLEOTIDE SEQUENCE [LARGE SCALE GENOMIC DNA]</scope>
    <source>
        <strain evidence="3 5">DSM 19081</strain>
    </source>
</reference>
<keyword evidence="3" id="KW-0418">Kinase</keyword>
<evidence type="ECO:0000313" key="2">
    <source>
        <dbReference type="EMBL" id="KUG59547.1"/>
    </source>
</evidence>
<sequence length="285" mass="31976">MRIDYVEPDREVVIELVEQLLHDSGHRSAPERWQWIRVGSSSLVVLADQVAVRIGRDDESARQMQRSQRLVDRLPRLSFEVPRSLVAPRTHAGVTGVAVIRIPGEPHPPGPADPHVLRALLDEVHAVPLDDLRPFLAPARAFYGGDSWREVLREQVVPLFPESARAQAQNRLDALESLHALAASHHTLNHSDLAGMNIHWRSGRVVGVLDWDLASEDDPAEDLASLANWHGWDLITELAETPTVRRAEVYRDAFPLMIVGFAVLRERPGSEVERTLERATAKLLR</sequence>
<organism evidence="2 4">
    <name type="scientific">Nesterenkonia jeotgali</name>
    <dbReference type="NCBI Taxonomy" id="317018"/>
    <lineage>
        <taxon>Bacteria</taxon>
        <taxon>Bacillati</taxon>
        <taxon>Actinomycetota</taxon>
        <taxon>Actinomycetes</taxon>
        <taxon>Micrococcales</taxon>
        <taxon>Micrococcaceae</taxon>
        <taxon>Nesterenkonia</taxon>
    </lineage>
</organism>
<dbReference type="STRING" id="317018.AVL63_10410"/>
<reference evidence="2" key="1">
    <citation type="submission" date="2015-12" db="EMBL/GenBank/DDBJ databases">
        <authorList>
            <person name="Shamseldin A."/>
            <person name="Moawad H."/>
            <person name="Abd El-Rahim W.M."/>
            <person name="Sadowsky M.J."/>
        </authorList>
    </citation>
    <scope>NUCLEOTIDE SEQUENCE [LARGE SCALE GENOMIC DNA]</scope>
    <source>
        <strain evidence="2">CD08_7</strain>
    </source>
</reference>
<dbReference type="Proteomes" id="UP000054023">
    <property type="component" value="Unassembled WGS sequence"/>
</dbReference>
<evidence type="ECO:0000259" key="1">
    <source>
        <dbReference type="Pfam" id="PF01636"/>
    </source>
</evidence>
<dbReference type="EMBL" id="JACJIH010000001">
    <property type="protein sequence ID" value="MBA8922238.1"/>
    <property type="molecule type" value="Genomic_DNA"/>
</dbReference>
<dbReference type="Proteomes" id="UP000546252">
    <property type="component" value="Unassembled WGS sequence"/>
</dbReference>
<feature type="domain" description="Aminoglycoside phosphotransferase" evidence="1">
    <location>
        <begin position="48"/>
        <end position="234"/>
    </location>
</feature>
<reference evidence="4" key="2">
    <citation type="submission" date="2015-12" db="EMBL/GenBank/DDBJ databases">
        <authorList>
            <person name="Nair G.R."/>
            <person name="Kaur G."/>
            <person name="Mayilraj S."/>
        </authorList>
    </citation>
    <scope>NUCLEOTIDE SEQUENCE [LARGE SCALE GENOMIC DNA]</scope>
    <source>
        <strain evidence="4">CD08_7</strain>
    </source>
</reference>
<gene>
    <name evidence="2" type="ORF">AVL63_10410</name>
    <name evidence="3" type="ORF">HNR24_002171</name>
</gene>
<comment type="caution">
    <text evidence="2">The sequence shown here is derived from an EMBL/GenBank/DDBJ whole genome shotgun (WGS) entry which is preliminary data.</text>
</comment>
<evidence type="ECO:0000313" key="4">
    <source>
        <dbReference type="Proteomes" id="UP000054023"/>
    </source>
</evidence>
<dbReference type="Gene3D" id="3.90.1200.10">
    <property type="match status" value="1"/>
</dbReference>
<dbReference type="Pfam" id="PF01636">
    <property type="entry name" value="APH"/>
    <property type="match status" value="1"/>
</dbReference>
<dbReference type="OrthoDB" id="9797603at2"/>
<name>A0A0W8IIA8_9MICC</name>